<dbReference type="Gene3D" id="1.50.10.20">
    <property type="match status" value="1"/>
</dbReference>
<dbReference type="Proteomes" id="UP001214628">
    <property type="component" value="Chromosome 2"/>
</dbReference>
<evidence type="ECO:0000259" key="8">
    <source>
        <dbReference type="Pfam" id="PF00432"/>
    </source>
</evidence>
<comment type="similarity">
    <text evidence="2">Belongs to the protein prenyltransferase subunit beta family.</text>
</comment>
<evidence type="ECO:0000256" key="4">
    <source>
        <dbReference type="ARBA" id="ARBA00022679"/>
    </source>
</evidence>
<evidence type="ECO:0000256" key="5">
    <source>
        <dbReference type="ARBA" id="ARBA00022723"/>
    </source>
</evidence>
<name>A0AAF0F924_9BASI</name>
<dbReference type="InterPro" id="IPR001330">
    <property type="entry name" value="Prenyltrans"/>
</dbReference>
<dbReference type="InterPro" id="IPR008930">
    <property type="entry name" value="Terpenoid_cyclase/PrenylTrfase"/>
</dbReference>
<keyword evidence="4 9" id="KW-0808">Transferase</keyword>
<keyword evidence="7" id="KW-0862">Zinc</keyword>
<dbReference type="SUPFAM" id="SSF48239">
    <property type="entry name" value="Terpenoid cyclases/Protein prenyltransferases"/>
    <property type="match status" value="1"/>
</dbReference>
<evidence type="ECO:0000256" key="3">
    <source>
        <dbReference type="ARBA" id="ARBA00022602"/>
    </source>
</evidence>
<reference evidence="9" key="1">
    <citation type="submission" date="2023-02" db="EMBL/GenBank/DDBJ databases">
        <title>Mating type loci evolution in Malassezia.</title>
        <authorList>
            <person name="Coelho M.A."/>
        </authorList>
    </citation>
    <scope>NUCLEOTIDE SEQUENCE</scope>
    <source>
        <strain evidence="9">CBS 14136</strain>
    </source>
</reference>
<organism evidence="9 10">
    <name type="scientific">Malassezia psittaci</name>
    <dbReference type="NCBI Taxonomy" id="1821823"/>
    <lineage>
        <taxon>Eukaryota</taxon>
        <taxon>Fungi</taxon>
        <taxon>Dikarya</taxon>
        <taxon>Basidiomycota</taxon>
        <taxon>Ustilaginomycotina</taxon>
        <taxon>Malasseziomycetes</taxon>
        <taxon>Malasseziales</taxon>
        <taxon>Malasseziaceae</taxon>
        <taxon>Malassezia</taxon>
    </lineage>
</organism>
<feature type="domain" description="Prenyltransferase alpha-alpha toroid" evidence="8">
    <location>
        <begin position="1"/>
        <end position="167"/>
    </location>
</feature>
<dbReference type="EMBL" id="CP118376">
    <property type="protein sequence ID" value="WFD42947.1"/>
    <property type="molecule type" value="Genomic_DNA"/>
</dbReference>
<protein>
    <submittedName>
        <fullName evidence="9">Protein geranylgeranyltransferase type I</fullName>
        <ecNumber evidence="9">2.5.1.59</ecNumber>
    </submittedName>
</protein>
<dbReference type="InterPro" id="IPR045089">
    <property type="entry name" value="PGGT1B-like"/>
</dbReference>
<dbReference type="EC" id="2.5.1.59" evidence="9"/>
<keyword evidence="6" id="KW-0677">Repeat</keyword>
<evidence type="ECO:0000313" key="9">
    <source>
        <dbReference type="EMBL" id="WFD42947.1"/>
    </source>
</evidence>
<dbReference type="PANTHER" id="PTHR11774">
    <property type="entry name" value="GERANYLGERANYL TRANSFERASE TYPE BETA SUBUNIT"/>
    <property type="match status" value="1"/>
</dbReference>
<dbReference type="GO" id="GO:0004662">
    <property type="term" value="F:CAAX-protein geranylgeranyltransferase activity"/>
    <property type="evidence" value="ECO:0007669"/>
    <property type="project" value="UniProtKB-EC"/>
</dbReference>
<evidence type="ECO:0000313" key="10">
    <source>
        <dbReference type="Proteomes" id="UP001214628"/>
    </source>
</evidence>
<gene>
    <name evidence="9" type="primary">CDC43</name>
    <name evidence="9" type="ORF">MPSI1_001598</name>
</gene>
<dbReference type="Pfam" id="PF00432">
    <property type="entry name" value="Prenyltrans"/>
    <property type="match status" value="1"/>
</dbReference>
<evidence type="ECO:0000256" key="6">
    <source>
        <dbReference type="ARBA" id="ARBA00022737"/>
    </source>
</evidence>
<comment type="cofactor">
    <cofactor evidence="1">
        <name>Zn(2+)</name>
        <dbReference type="ChEBI" id="CHEBI:29105"/>
    </cofactor>
</comment>
<dbReference type="AlphaFoldDB" id="A0AAF0F924"/>
<dbReference type="GO" id="GO:0005953">
    <property type="term" value="C:CAAX-protein geranylgeranyltransferase complex"/>
    <property type="evidence" value="ECO:0007669"/>
    <property type="project" value="TreeGrafter"/>
</dbReference>
<evidence type="ECO:0000256" key="1">
    <source>
        <dbReference type="ARBA" id="ARBA00001947"/>
    </source>
</evidence>
<keyword evidence="10" id="KW-1185">Reference proteome</keyword>
<keyword evidence="5" id="KW-0479">Metal-binding</keyword>
<evidence type="ECO:0000256" key="2">
    <source>
        <dbReference type="ARBA" id="ARBA00010497"/>
    </source>
</evidence>
<proteinExistence type="inferred from homology"/>
<sequence>MLNDWSIIKLPEAIQFIIRCQHYEGAFAQEPRLESHAGSTYCAVAALSLANKLDSIPHKDRLKCWLLSRQVKNSGFQGRVEKEPDTCYSFWCGASAMLLGCHSSIDAVSDIRYLLSAQSPMGGIAKVPDAPPDVLHSYLSYVALSMHQHDQNIDTSWHFAKVDPSINLSEASLDWLRKNLWTTS</sequence>
<dbReference type="PANTHER" id="PTHR11774:SF4">
    <property type="entry name" value="GERANYLGERANYL TRANSFERASE TYPE-1 SUBUNIT BETA"/>
    <property type="match status" value="1"/>
</dbReference>
<dbReference type="GO" id="GO:0046872">
    <property type="term" value="F:metal ion binding"/>
    <property type="evidence" value="ECO:0007669"/>
    <property type="project" value="UniProtKB-KW"/>
</dbReference>
<accession>A0AAF0F924</accession>
<keyword evidence="3" id="KW-0637">Prenyltransferase</keyword>
<evidence type="ECO:0000256" key="7">
    <source>
        <dbReference type="ARBA" id="ARBA00022833"/>
    </source>
</evidence>